<organism evidence="3 4">
    <name type="scientific">Adineta steineri</name>
    <dbReference type="NCBI Taxonomy" id="433720"/>
    <lineage>
        <taxon>Eukaryota</taxon>
        <taxon>Metazoa</taxon>
        <taxon>Spiralia</taxon>
        <taxon>Gnathifera</taxon>
        <taxon>Rotifera</taxon>
        <taxon>Eurotatoria</taxon>
        <taxon>Bdelloidea</taxon>
        <taxon>Adinetida</taxon>
        <taxon>Adinetidae</taxon>
        <taxon>Adineta</taxon>
    </lineage>
</organism>
<evidence type="ECO:0000256" key="2">
    <source>
        <dbReference type="SAM" id="MobiDB-lite"/>
    </source>
</evidence>
<dbReference type="Proteomes" id="UP000663845">
    <property type="component" value="Unassembled WGS sequence"/>
</dbReference>
<keyword evidence="1" id="KW-0175">Coiled coil</keyword>
<reference evidence="3" key="1">
    <citation type="submission" date="2021-02" db="EMBL/GenBank/DDBJ databases">
        <authorList>
            <person name="Nowell W R."/>
        </authorList>
    </citation>
    <scope>NUCLEOTIDE SEQUENCE</scope>
</reference>
<gene>
    <name evidence="3" type="ORF">JYZ213_LOCUS43568</name>
</gene>
<evidence type="ECO:0000313" key="3">
    <source>
        <dbReference type="EMBL" id="CAF1502582.1"/>
    </source>
</evidence>
<evidence type="ECO:0000313" key="4">
    <source>
        <dbReference type="Proteomes" id="UP000663845"/>
    </source>
</evidence>
<accession>A0A815TG94</accession>
<evidence type="ECO:0000256" key="1">
    <source>
        <dbReference type="SAM" id="Coils"/>
    </source>
</evidence>
<feature type="compositionally biased region" description="Acidic residues" evidence="2">
    <location>
        <begin position="399"/>
        <end position="411"/>
    </location>
</feature>
<sequence length="461" mass="54902">ESLYELRRHVYAKDNLEIVDRLKHEKQMNDMTIERDQLKEQFEELKAIRNELENECTILTTSNENDMIEYTKKQEEISDEQSKLIELTQIVEQKEMDKKHLTDRNQILSDKLFAQQTDVELQRHVRSNSELKQQHEVLLSTLLLEQQLHTTTANQHKQLVKELQDLLGKYQVLLSAYKHKAHRPPPPAVDFDLSDIIGDTASNINNDSVQQAQIAIENLAKEITAQEILLTQRHRDLEQESKQKIEELQSAEREWKSAAKHGQRRAAQQNELSRFQQEIRLISTKIIDLERRIEEKKTLTIELKKEFDQIKSGIIELLSHFETLETNYINKEDELRCQLAWFISDQTQLAKIYRRDVDDLKRMQQEHMSKLDMNSNIKSFEDLIQQQINKYYNYRNLDDDEEEEDEDEDNKNDEKIINESDKLHEEHVLWLKKKKKDAKIMVPITERLQELYDHLQILDIK</sequence>
<feature type="non-terminal residue" evidence="3">
    <location>
        <position position="1"/>
    </location>
</feature>
<feature type="coiled-coil region" evidence="1">
    <location>
        <begin position="21"/>
        <end position="55"/>
    </location>
</feature>
<comment type="caution">
    <text evidence="3">The sequence shown here is derived from an EMBL/GenBank/DDBJ whole genome shotgun (WGS) entry which is preliminary data.</text>
</comment>
<dbReference type="EMBL" id="CAJNOG010002381">
    <property type="protein sequence ID" value="CAF1502582.1"/>
    <property type="molecule type" value="Genomic_DNA"/>
</dbReference>
<dbReference type="AlphaFoldDB" id="A0A815TG94"/>
<feature type="coiled-coil region" evidence="1">
    <location>
        <begin position="209"/>
        <end position="306"/>
    </location>
</feature>
<feature type="region of interest" description="Disordered" evidence="2">
    <location>
        <begin position="399"/>
        <end position="418"/>
    </location>
</feature>
<protein>
    <submittedName>
        <fullName evidence="3">Uncharacterized protein</fullName>
    </submittedName>
</protein>
<name>A0A815TG94_9BILA</name>
<proteinExistence type="predicted"/>